<reference evidence="3" key="1">
    <citation type="journal article" date="2014" name="Int. J. Syst. Evol. Microbiol.">
        <title>Complete genome sequence of Corynebacterium casei LMG S-19264T (=DSM 44701T), isolated from a smear-ripened cheese.</title>
        <authorList>
            <consortium name="US DOE Joint Genome Institute (JGI-PGF)"/>
            <person name="Walter F."/>
            <person name="Albersmeier A."/>
            <person name="Kalinowski J."/>
            <person name="Ruckert C."/>
        </authorList>
    </citation>
    <scope>NUCLEOTIDE SEQUENCE</scope>
    <source>
        <strain evidence="3">JCM 1480</strain>
    </source>
</reference>
<proteinExistence type="predicted"/>
<dbReference type="InterPro" id="IPR050267">
    <property type="entry name" value="Anti-sigma-factor_SerPK"/>
</dbReference>
<keyword evidence="6" id="KW-1185">Reference proteome</keyword>
<dbReference type="SUPFAM" id="SSF55874">
    <property type="entry name" value="ATPase domain of HSP90 chaperone/DNA topoisomerase II/histidine kinase"/>
    <property type="match status" value="1"/>
</dbReference>
<keyword evidence="1" id="KW-0723">Serine/threonine-protein kinase</keyword>
<dbReference type="Gene3D" id="3.30.565.10">
    <property type="entry name" value="Histidine kinase-like ATPase, C-terminal domain"/>
    <property type="match status" value="1"/>
</dbReference>
<evidence type="ECO:0000313" key="6">
    <source>
        <dbReference type="Proteomes" id="UP000746584"/>
    </source>
</evidence>
<gene>
    <name evidence="3" type="ORF">GCM10009769_06270</name>
    <name evidence="4" type="ORF">JOE58_000630</name>
</gene>
<dbReference type="PANTHER" id="PTHR35526">
    <property type="entry name" value="ANTI-SIGMA-F FACTOR RSBW-RELATED"/>
    <property type="match status" value="1"/>
</dbReference>
<comment type="caution">
    <text evidence="3">The sequence shown here is derived from an EMBL/GenBank/DDBJ whole genome shotgun (WGS) entry which is preliminary data.</text>
</comment>
<dbReference type="RefSeq" id="WP_022904648.1">
    <property type="nucleotide sequence ID" value="NZ_BMOI01000001.1"/>
</dbReference>
<dbReference type="InterPro" id="IPR003594">
    <property type="entry name" value="HATPase_dom"/>
</dbReference>
<dbReference type="EC" id="2.7.11.1" evidence="4"/>
<evidence type="ECO:0000313" key="3">
    <source>
        <dbReference type="EMBL" id="GGK90918.1"/>
    </source>
</evidence>
<evidence type="ECO:0000259" key="2">
    <source>
        <dbReference type="Pfam" id="PF13581"/>
    </source>
</evidence>
<dbReference type="GO" id="GO:0004674">
    <property type="term" value="F:protein serine/threonine kinase activity"/>
    <property type="evidence" value="ECO:0007669"/>
    <property type="project" value="UniProtKB-KW"/>
</dbReference>
<dbReference type="CDD" id="cd16936">
    <property type="entry name" value="HATPase_RsbW-like"/>
    <property type="match status" value="1"/>
</dbReference>
<dbReference type="EMBL" id="BMOI01000001">
    <property type="protein sequence ID" value="GGK90918.1"/>
    <property type="molecule type" value="Genomic_DNA"/>
</dbReference>
<feature type="domain" description="Histidine kinase/HSP90-like ATPase" evidence="2">
    <location>
        <begin position="16"/>
        <end position="128"/>
    </location>
</feature>
<dbReference type="PANTHER" id="PTHR35526:SF3">
    <property type="entry name" value="ANTI-SIGMA-F FACTOR RSBW"/>
    <property type="match status" value="1"/>
</dbReference>
<evidence type="ECO:0000313" key="5">
    <source>
        <dbReference type="Proteomes" id="UP000648535"/>
    </source>
</evidence>
<accession>A0A8H9G7T0</accession>
<reference evidence="4 6" key="3">
    <citation type="submission" date="2021-01" db="EMBL/GenBank/DDBJ databases">
        <title>Sequencing the genomes of 1000 actinobacteria strains.</title>
        <authorList>
            <person name="Klenk H.-P."/>
        </authorList>
    </citation>
    <scope>NUCLEOTIDE SEQUENCE [LARGE SCALE GENOMIC DNA]</scope>
    <source>
        <strain evidence="4 6">DSM 20542</strain>
    </source>
</reference>
<protein>
    <submittedName>
        <fullName evidence="4">Serine/threonine-protein kinase RsbW</fullName>
        <ecNumber evidence="4">2.7.11.1</ecNumber>
    </submittedName>
</protein>
<dbReference type="Proteomes" id="UP000648535">
    <property type="component" value="Unassembled WGS sequence"/>
</dbReference>
<dbReference type="Pfam" id="PF13581">
    <property type="entry name" value="HATPase_c_2"/>
    <property type="match status" value="1"/>
</dbReference>
<dbReference type="InterPro" id="IPR036890">
    <property type="entry name" value="HATPase_C_sf"/>
</dbReference>
<evidence type="ECO:0000313" key="4">
    <source>
        <dbReference type="EMBL" id="MBM7801379.1"/>
    </source>
</evidence>
<name>A0A8H9G7T0_9MICO</name>
<dbReference type="AlphaFoldDB" id="A0A8H9G7T0"/>
<dbReference type="EMBL" id="JAFBCG010000001">
    <property type="protein sequence ID" value="MBM7801379.1"/>
    <property type="molecule type" value="Genomic_DNA"/>
</dbReference>
<reference evidence="3" key="2">
    <citation type="submission" date="2020-09" db="EMBL/GenBank/DDBJ databases">
        <authorList>
            <person name="Sun Q."/>
            <person name="Ohkuma M."/>
        </authorList>
    </citation>
    <scope>NUCLEOTIDE SEQUENCE</scope>
    <source>
        <strain evidence="3">JCM 1480</strain>
    </source>
</reference>
<evidence type="ECO:0000256" key="1">
    <source>
        <dbReference type="ARBA" id="ARBA00022527"/>
    </source>
</evidence>
<sequence length="138" mass="14715">MTTATGAHRVELDCPPDDVTAVHEFLARVWQAEPSVSAEDRMALELALVELASNVIEHAGRARGVACQVDLACSAEGYAAVVTDDGAPASVDPGAAALPDDLAESGRGLALVQMVVDDLRYDRVGDRNRWSLHRARHD</sequence>
<organism evidence="3 5">
    <name type="scientific">Curtobacterium luteum</name>
    <dbReference type="NCBI Taxonomy" id="33881"/>
    <lineage>
        <taxon>Bacteria</taxon>
        <taxon>Bacillati</taxon>
        <taxon>Actinomycetota</taxon>
        <taxon>Actinomycetes</taxon>
        <taxon>Micrococcales</taxon>
        <taxon>Microbacteriaceae</taxon>
        <taxon>Curtobacterium</taxon>
    </lineage>
</organism>
<keyword evidence="4" id="KW-0808">Transferase</keyword>
<keyword evidence="4" id="KW-0418">Kinase</keyword>
<dbReference type="Proteomes" id="UP000746584">
    <property type="component" value="Unassembled WGS sequence"/>
</dbReference>